<dbReference type="Pfam" id="PF21597">
    <property type="entry name" value="TetR_C_43"/>
    <property type="match status" value="1"/>
</dbReference>
<evidence type="ECO:0000256" key="1">
    <source>
        <dbReference type="ARBA" id="ARBA00023015"/>
    </source>
</evidence>
<feature type="domain" description="HTH tetR-type" evidence="5">
    <location>
        <begin position="17"/>
        <end position="76"/>
    </location>
</feature>
<dbReference type="InterPro" id="IPR009057">
    <property type="entry name" value="Homeodomain-like_sf"/>
</dbReference>
<dbReference type="EMBL" id="BAABBV010000001">
    <property type="protein sequence ID" value="GAA4154599.1"/>
    <property type="molecule type" value="Genomic_DNA"/>
</dbReference>
<gene>
    <name evidence="6" type="ORF">GCM10022286_02410</name>
</gene>
<dbReference type="InterPro" id="IPR050109">
    <property type="entry name" value="HTH-type_TetR-like_transc_reg"/>
</dbReference>
<dbReference type="PANTHER" id="PTHR30055:SF234">
    <property type="entry name" value="HTH-TYPE TRANSCRIPTIONAL REGULATOR BETI"/>
    <property type="match status" value="1"/>
</dbReference>
<dbReference type="SUPFAM" id="SSF48498">
    <property type="entry name" value="Tetracyclin repressor-like, C-terminal domain"/>
    <property type="match status" value="1"/>
</dbReference>
<dbReference type="InterPro" id="IPR049445">
    <property type="entry name" value="TetR_SbtR-like_C"/>
</dbReference>
<dbReference type="InterPro" id="IPR036271">
    <property type="entry name" value="Tet_transcr_reg_TetR-rel_C_sf"/>
</dbReference>
<dbReference type="PANTHER" id="PTHR30055">
    <property type="entry name" value="HTH-TYPE TRANSCRIPTIONAL REGULATOR RUTR"/>
    <property type="match status" value="1"/>
</dbReference>
<reference evidence="6" key="1">
    <citation type="journal article" date="2014" name="Int. J. Syst. Evol. Microbiol.">
        <title>Complete genome of a new Firmicutes species belonging to the dominant human colonic microbiota ('Ruminococcus bicirculans') reveals two chromosomes and a selective capacity to utilize plant glucans.</title>
        <authorList>
            <consortium name="NISC Comparative Sequencing Program"/>
            <person name="Wegmann U."/>
            <person name="Louis P."/>
            <person name="Goesmann A."/>
            <person name="Henrissat B."/>
            <person name="Duncan S.H."/>
            <person name="Flint H.J."/>
        </authorList>
    </citation>
    <scope>NUCLEOTIDE SEQUENCE</scope>
    <source>
        <strain evidence="6">JCM 17590</strain>
    </source>
</reference>
<proteinExistence type="predicted"/>
<sequence>MTHTADSPTRPLRRDAARNRSLLLDAGREVFAARGLEATLDEIAHHAGVGVGTAYRHFANKQELAAAIFADDFEQLVESANAALEVEDPWEALVGFVESTIEKQAEDRGLHDLIMAGTMGDQSLHVDGKFETVREALFEPVTALVERAKKNGCLRADASATDIAAILLMMGTTFAASDAVGRPVWKRYLWLLLDGLRNSQCGKLPEAAFSVDELDAALAAMKKH</sequence>
<dbReference type="Proteomes" id="UP001415169">
    <property type="component" value="Unassembled WGS sequence"/>
</dbReference>
<evidence type="ECO:0000256" key="2">
    <source>
        <dbReference type="ARBA" id="ARBA00023125"/>
    </source>
</evidence>
<evidence type="ECO:0000256" key="4">
    <source>
        <dbReference type="PROSITE-ProRule" id="PRU00335"/>
    </source>
</evidence>
<feature type="DNA-binding region" description="H-T-H motif" evidence="4">
    <location>
        <begin position="39"/>
        <end position="58"/>
    </location>
</feature>
<dbReference type="PROSITE" id="PS50977">
    <property type="entry name" value="HTH_TETR_2"/>
    <property type="match status" value="1"/>
</dbReference>
<dbReference type="InterPro" id="IPR001647">
    <property type="entry name" value="HTH_TetR"/>
</dbReference>
<dbReference type="InterPro" id="IPR023772">
    <property type="entry name" value="DNA-bd_HTH_TetR-type_CS"/>
</dbReference>
<reference evidence="6" key="2">
    <citation type="submission" date="2023-12" db="EMBL/GenBank/DDBJ databases">
        <authorList>
            <person name="Sun Q."/>
            <person name="Inoue M."/>
        </authorList>
    </citation>
    <scope>NUCLEOTIDE SEQUENCE</scope>
    <source>
        <strain evidence="6">JCM 17590</strain>
    </source>
</reference>
<organism evidence="6 7">
    <name type="scientific">Gryllotalpicola daejeonensis</name>
    <dbReference type="NCBI Taxonomy" id="993087"/>
    <lineage>
        <taxon>Bacteria</taxon>
        <taxon>Bacillati</taxon>
        <taxon>Actinomycetota</taxon>
        <taxon>Actinomycetes</taxon>
        <taxon>Micrococcales</taxon>
        <taxon>Microbacteriaceae</taxon>
        <taxon>Gryllotalpicola</taxon>
    </lineage>
</organism>
<evidence type="ECO:0000256" key="3">
    <source>
        <dbReference type="ARBA" id="ARBA00023163"/>
    </source>
</evidence>
<dbReference type="RefSeq" id="WP_344789914.1">
    <property type="nucleotide sequence ID" value="NZ_BAABBV010000001.1"/>
</dbReference>
<keyword evidence="7" id="KW-1185">Reference proteome</keyword>
<dbReference type="SUPFAM" id="SSF46689">
    <property type="entry name" value="Homeodomain-like"/>
    <property type="match status" value="1"/>
</dbReference>
<evidence type="ECO:0000259" key="5">
    <source>
        <dbReference type="PROSITE" id="PS50977"/>
    </source>
</evidence>
<evidence type="ECO:0000313" key="6">
    <source>
        <dbReference type="EMBL" id="GAA4154599.1"/>
    </source>
</evidence>
<protein>
    <submittedName>
        <fullName evidence="6">TetR/AcrR family transcriptional regulator</fullName>
    </submittedName>
</protein>
<keyword evidence="1" id="KW-0805">Transcription regulation</keyword>
<evidence type="ECO:0000313" key="7">
    <source>
        <dbReference type="Proteomes" id="UP001415169"/>
    </source>
</evidence>
<dbReference type="Gene3D" id="1.10.357.10">
    <property type="entry name" value="Tetracycline Repressor, domain 2"/>
    <property type="match status" value="1"/>
</dbReference>
<name>A0ABP7ZDX9_9MICO</name>
<dbReference type="PROSITE" id="PS01081">
    <property type="entry name" value="HTH_TETR_1"/>
    <property type="match status" value="1"/>
</dbReference>
<comment type="caution">
    <text evidence="6">The sequence shown here is derived from an EMBL/GenBank/DDBJ whole genome shotgun (WGS) entry which is preliminary data.</text>
</comment>
<keyword evidence="3" id="KW-0804">Transcription</keyword>
<dbReference type="PRINTS" id="PR00455">
    <property type="entry name" value="HTHTETR"/>
</dbReference>
<keyword evidence="2 4" id="KW-0238">DNA-binding</keyword>
<dbReference type="Pfam" id="PF00440">
    <property type="entry name" value="TetR_N"/>
    <property type="match status" value="1"/>
</dbReference>
<accession>A0ABP7ZDX9</accession>